<evidence type="ECO:0000256" key="7">
    <source>
        <dbReference type="SAM" id="Phobius"/>
    </source>
</evidence>
<dbReference type="SUPFAM" id="SSF103481">
    <property type="entry name" value="Multidrug resistance efflux transporter EmrE"/>
    <property type="match status" value="2"/>
</dbReference>
<dbReference type="PANTHER" id="PTHR42920:SF5">
    <property type="entry name" value="EAMA DOMAIN-CONTAINING PROTEIN"/>
    <property type="match status" value="1"/>
</dbReference>
<keyword evidence="3" id="KW-1003">Cell membrane</keyword>
<feature type="transmembrane region" description="Helical" evidence="7">
    <location>
        <begin position="94"/>
        <end position="113"/>
    </location>
</feature>
<evidence type="ECO:0000256" key="1">
    <source>
        <dbReference type="ARBA" id="ARBA00004651"/>
    </source>
</evidence>
<feature type="transmembrane region" description="Helical" evidence="7">
    <location>
        <begin position="68"/>
        <end position="88"/>
    </location>
</feature>
<feature type="transmembrane region" description="Helical" evidence="7">
    <location>
        <begin position="36"/>
        <end position="56"/>
    </location>
</feature>
<evidence type="ECO:0000256" key="4">
    <source>
        <dbReference type="ARBA" id="ARBA00022692"/>
    </source>
</evidence>
<evidence type="ECO:0000313" key="10">
    <source>
        <dbReference type="Proteomes" id="UP000187172"/>
    </source>
</evidence>
<dbReference type="STRING" id="297318.BK138_06410"/>
<feature type="domain" description="EamA" evidence="8">
    <location>
        <begin position="6"/>
        <end position="136"/>
    </location>
</feature>
<accession>A0A1R1F240</accession>
<evidence type="ECO:0000259" key="8">
    <source>
        <dbReference type="Pfam" id="PF00892"/>
    </source>
</evidence>
<keyword evidence="10" id="KW-1185">Reference proteome</keyword>
<keyword evidence="6 7" id="KW-0472">Membrane</keyword>
<comment type="subcellular location">
    <subcellularLocation>
        <location evidence="1">Cell membrane</location>
        <topology evidence="1">Multi-pass membrane protein</topology>
    </subcellularLocation>
</comment>
<feature type="transmembrane region" description="Helical" evidence="7">
    <location>
        <begin position="208"/>
        <end position="226"/>
    </location>
</feature>
<dbReference type="InterPro" id="IPR051258">
    <property type="entry name" value="Diverse_Substrate_Transporter"/>
</dbReference>
<reference evidence="9 10" key="1">
    <citation type="submission" date="2016-11" db="EMBL/GenBank/DDBJ databases">
        <title>Paenibacillus species isolates.</title>
        <authorList>
            <person name="Beno S.M."/>
        </authorList>
    </citation>
    <scope>NUCLEOTIDE SEQUENCE [LARGE SCALE GENOMIC DNA]</scope>
    <source>
        <strain evidence="9 10">FSL R5-0378</strain>
    </source>
</reference>
<keyword evidence="4 7" id="KW-0812">Transmembrane</keyword>
<keyword evidence="5 7" id="KW-1133">Transmembrane helix</keyword>
<evidence type="ECO:0000256" key="5">
    <source>
        <dbReference type="ARBA" id="ARBA00022989"/>
    </source>
</evidence>
<comment type="caution">
    <text evidence="9">The sequence shown here is derived from an EMBL/GenBank/DDBJ whole genome shotgun (WGS) entry which is preliminary data.</text>
</comment>
<dbReference type="AlphaFoldDB" id="A0A1R1F240"/>
<dbReference type="GO" id="GO:0005886">
    <property type="term" value="C:plasma membrane"/>
    <property type="evidence" value="ECO:0007669"/>
    <property type="project" value="UniProtKB-SubCell"/>
</dbReference>
<evidence type="ECO:0000256" key="3">
    <source>
        <dbReference type="ARBA" id="ARBA00022475"/>
    </source>
</evidence>
<dbReference type="Proteomes" id="UP000187172">
    <property type="component" value="Unassembled WGS sequence"/>
</dbReference>
<sequence length="299" mass="31681">MKPFKANVVIMIVTLFWGSSYLFMKMGLDSVQPFNLIALRFGLAFIAAGGLFAGRLRRNTDVSVLKHAALLGFILFGVFASIMLGLQGTSTSNAGFLMSLTVIFVPVLSAVFGKSMPSKRLVLGVVLAMTGIGLLTLRPQSGIGFGDLWCILGALLFAVHMMLTGRAAKTSPDPLCIGIWQLGFAGAFGLAFTVLWETPRLPGSISGWVAVLALSLVCSALGFILQTMAQQYTTATQAGLIFALEPVVAAVFGLLFMNETLSIQGYAGASLVLLGVALSELNVSRLLGRKKQPRREAAG</sequence>
<dbReference type="InterPro" id="IPR000620">
    <property type="entry name" value="EamA_dom"/>
</dbReference>
<dbReference type="Gene3D" id="1.10.3730.20">
    <property type="match status" value="1"/>
</dbReference>
<feature type="transmembrane region" description="Helical" evidence="7">
    <location>
        <begin position="120"/>
        <end position="137"/>
    </location>
</feature>
<dbReference type="EMBL" id="MRTP01000001">
    <property type="protein sequence ID" value="OMF58179.1"/>
    <property type="molecule type" value="Genomic_DNA"/>
</dbReference>
<feature type="domain" description="EamA" evidence="8">
    <location>
        <begin position="145"/>
        <end position="278"/>
    </location>
</feature>
<name>A0A1R1F240_9BACL</name>
<dbReference type="InterPro" id="IPR037185">
    <property type="entry name" value="EmrE-like"/>
</dbReference>
<feature type="transmembrane region" description="Helical" evidence="7">
    <location>
        <begin position="238"/>
        <end position="257"/>
    </location>
</feature>
<evidence type="ECO:0000256" key="6">
    <source>
        <dbReference type="ARBA" id="ARBA00023136"/>
    </source>
</evidence>
<proteinExistence type="inferred from homology"/>
<dbReference type="Pfam" id="PF00892">
    <property type="entry name" value="EamA"/>
    <property type="match status" value="2"/>
</dbReference>
<organism evidence="9 10">
    <name type="scientific">Paenibacillus rhizosphaerae</name>
    <dbReference type="NCBI Taxonomy" id="297318"/>
    <lineage>
        <taxon>Bacteria</taxon>
        <taxon>Bacillati</taxon>
        <taxon>Bacillota</taxon>
        <taxon>Bacilli</taxon>
        <taxon>Bacillales</taxon>
        <taxon>Paenibacillaceae</taxon>
        <taxon>Paenibacillus</taxon>
    </lineage>
</organism>
<feature type="transmembrane region" description="Helical" evidence="7">
    <location>
        <begin position="143"/>
        <end position="163"/>
    </location>
</feature>
<gene>
    <name evidence="9" type="ORF">BK138_06410</name>
</gene>
<dbReference type="RefSeq" id="WP_076167439.1">
    <property type="nucleotide sequence ID" value="NZ_MRTP01000001.1"/>
</dbReference>
<evidence type="ECO:0000256" key="2">
    <source>
        <dbReference type="ARBA" id="ARBA00007362"/>
    </source>
</evidence>
<comment type="similarity">
    <text evidence="2">Belongs to the EamA transporter family.</text>
</comment>
<feature type="transmembrane region" description="Helical" evidence="7">
    <location>
        <begin position="263"/>
        <end position="283"/>
    </location>
</feature>
<evidence type="ECO:0000313" key="9">
    <source>
        <dbReference type="EMBL" id="OMF58179.1"/>
    </source>
</evidence>
<protein>
    <submittedName>
        <fullName evidence="9">EamA family transporter</fullName>
    </submittedName>
</protein>
<feature type="transmembrane region" description="Helical" evidence="7">
    <location>
        <begin position="7"/>
        <end position="24"/>
    </location>
</feature>
<dbReference type="PANTHER" id="PTHR42920">
    <property type="entry name" value="OS03G0707200 PROTEIN-RELATED"/>
    <property type="match status" value="1"/>
</dbReference>
<feature type="transmembrane region" description="Helical" evidence="7">
    <location>
        <begin position="175"/>
        <end position="196"/>
    </location>
</feature>